<keyword evidence="1" id="KW-0732">Signal</keyword>
<evidence type="ECO:0000313" key="4">
    <source>
        <dbReference type="Proteomes" id="UP000027439"/>
    </source>
</evidence>
<feature type="signal peptide" evidence="1">
    <location>
        <begin position="1"/>
        <end position="19"/>
    </location>
</feature>
<dbReference type="RefSeq" id="WP_035967269.1">
    <property type="nucleotide sequence ID" value="NZ_BMEG01000006.1"/>
</dbReference>
<dbReference type="InterPro" id="IPR021847">
    <property type="entry name" value="DUF3443"/>
</dbReference>
<evidence type="ECO:0000313" key="5">
    <source>
        <dbReference type="Proteomes" id="UP000597138"/>
    </source>
</evidence>
<dbReference type="Proteomes" id="UP000027439">
    <property type="component" value="Unassembled WGS sequence"/>
</dbReference>
<dbReference type="EMBL" id="JFHE01000020">
    <property type="protein sequence ID" value="KDR32217.1"/>
    <property type="molecule type" value="Genomic_DNA"/>
</dbReference>
<dbReference type="EMBL" id="BMEG01000006">
    <property type="protein sequence ID" value="GGD78817.1"/>
    <property type="molecule type" value="Genomic_DNA"/>
</dbReference>
<keyword evidence="5" id="KW-1185">Reference proteome</keyword>
<reference evidence="3 4" key="2">
    <citation type="submission" date="2014-03" db="EMBL/GenBank/DDBJ databases">
        <title>Draft Genome Sequences of Four Burkholderia Strains.</title>
        <authorList>
            <person name="Liu X.Y."/>
            <person name="Li C.X."/>
            <person name="Xu J.H."/>
        </authorList>
    </citation>
    <scope>NUCLEOTIDE SEQUENCE [LARGE SCALE GENOMIC DNA]</scope>
    <source>
        <strain evidence="3 4">R27</strain>
    </source>
</reference>
<evidence type="ECO:0008006" key="6">
    <source>
        <dbReference type="Google" id="ProtNLM"/>
    </source>
</evidence>
<organism evidence="3 4">
    <name type="scientific">Caballeronia grimmiae</name>
    <dbReference type="NCBI Taxonomy" id="1071679"/>
    <lineage>
        <taxon>Bacteria</taxon>
        <taxon>Pseudomonadati</taxon>
        <taxon>Pseudomonadota</taxon>
        <taxon>Betaproteobacteria</taxon>
        <taxon>Burkholderiales</taxon>
        <taxon>Burkholderiaceae</taxon>
        <taxon>Caballeronia</taxon>
    </lineage>
</organism>
<dbReference type="Proteomes" id="UP000597138">
    <property type="component" value="Unassembled WGS sequence"/>
</dbReference>
<comment type="caution">
    <text evidence="3">The sequence shown here is derived from an EMBL/GenBank/DDBJ whole genome shotgun (WGS) entry which is preliminary data.</text>
</comment>
<sequence length="419" mass="44070">MRRFIGTLIFIALPFLVSCGGNSNTPSIQAAASANVFSSTVGTSAAGASDPATTGAKNVLPVRVQTPNYDINRALISVTVCVPGTSECETVHNVMVDTGSVGLRLQRSALKHPERFAAMPGPGANALAECYRFVSSAAWGIVTRADVRLAAIQASSIPIQIVDEASVSYADHQRPDSCLKGGKPTSNGTLGIAAVSLNDCRDPCFISLKTPRYYECTADGCAPVARPVAANFRVVHPIAALPSDNNGYVLDVQPVPESGAIATRGTLTLGIGTRSNNALDVTNVVDLAPDGTFTTVWNGQSYSASYFDTGTEQYYFATSPADARECGSHWCATPEAKFSATLKGQTTDATANFRVGDSASLVRSGKGAFRNVAIIARKDSRAFVWGMPFFIGRKVFVRLTDGSSGSGNAYYAFSDAVFP</sequence>
<protein>
    <recommendedName>
        <fullName evidence="6">Lipoprotein</fullName>
    </recommendedName>
</protein>
<evidence type="ECO:0000313" key="2">
    <source>
        <dbReference type="EMBL" id="GGD78817.1"/>
    </source>
</evidence>
<reference evidence="5" key="3">
    <citation type="journal article" date="2019" name="Int. J. Syst. Evol. Microbiol.">
        <title>The Global Catalogue of Microorganisms (GCM) 10K type strain sequencing project: providing services to taxonomists for standard genome sequencing and annotation.</title>
        <authorList>
            <consortium name="The Broad Institute Genomics Platform"/>
            <consortium name="The Broad Institute Genome Sequencing Center for Infectious Disease"/>
            <person name="Wu L."/>
            <person name="Ma J."/>
        </authorList>
    </citation>
    <scope>NUCLEOTIDE SEQUENCE [LARGE SCALE GENOMIC DNA]</scope>
    <source>
        <strain evidence="5">CGMCC 1.11013</strain>
    </source>
</reference>
<dbReference type="STRING" id="1071679.BG57_11965"/>
<dbReference type="OrthoDB" id="5289858at2"/>
<name>A0A069NVI7_9BURK</name>
<gene>
    <name evidence="3" type="ORF">BG57_11965</name>
    <name evidence="2" type="ORF">GCM10010985_36600</name>
</gene>
<feature type="chain" id="PRO_5001666670" description="Lipoprotein" evidence="1">
    <location>
        <begin position="20"/>
        <end position="419"/>
    </location>
</feature>
<accession>A0A069NVI7</accession>
<evidence type="ECO:0000313" key="3">
    <source>
        <dbReference type="EMBL" id="KDR32217.1"/>
    </source>
</evidence>
<proteinExistence type="predicted"/>
<dbReference type="AlphaFoldDB" id="A0A069NVI7"/>
<dbReference type="PROSITE" id="PS51257">
    <property type="entry name" value="PROKAR_LIPOPROTEIN"/>
    <property type="match status" value="1"/>
</dbReference>
<reference evidence="2" key="4">
    <citation type="submission" date="2024-05" db="EMBL/GenBank/DDBJ databases">
        <authorList>
            <person name="Sun Q."/>
            <person name="Zhou Y."/>
        </authorList>
    </citation>
    <scope>NUCLEOTIDE SEQUENCE</scope>
    <source>
        <strain evidence="2">CGMCC 1.11013</strain>
    </source>
</reference>
<dbReference type="Pfam" id="PF11925">
    <property type="entry name" value="DUF3443"/>
    <property type="match status" value="1"/>
</dbReference>
<evidence type="ECO:0000256" key="1">
    <source>
        <dbReference type="SAM" id="SignalP"/>
    </source>
</evidence>
<reference evidence="2" key="1">
    <citation type="journal article" date="2014" name="Int. J. Syst. Evol. Microbiol.">
        <title>Complete genome of a new Firmicutes species belonging to the dominant human colonic microbiota ('Ruminococcus bicirculans') reveals two chromosomes and a selective capacity to utilize plant glucans.</title>
        <authorList>
            <consortium name="NISC Comparative Sequencing Program"/>
            <person name="Wegmann U."/>
            <person name="Louis P."/>
            <person name="Goesmann A."/>
            <person name="Henrissat B."/>
            <person name="Duncan S.H."/>
            <person name="Flint H.J."/>
        </authorList>
    </citation>
    <scope>NUCLEOTIDE SEQUENCE</scope>
    <source>
        <strain evidence="2">CGMCC 1.11013</strain>
    </source>
</reference>
<dbReference type="eggNOG" id="ENOG502Z86S">
    <property type="taxonomic scope" value="Bacteria"/>
</dbReference>